<evidence type="ECO:0000313" key="2">
    <source>
        <dbReference type="Proteomes" id="UP000499080"/>
    </source>
</evidence>
<proteinExistence type="predicted"/>
<evidence type="ECO:0000313" key="1">
    <source>
        <dbReference type="EMBL" id="GBM51369.1"/>
    </source>
</evidence>
<dbReference type="Proteomes" id="UP000499080">
    <property type="component" value="Unassembled WGS sequence"/>
</dbReference>
<organism evidence="1 2">
    <name type="scientific">Araneus ventricosus</name>
    <name type="common">Orbweaver spider</name>
    <name type="synonym">Epeira ventricosa</name>
    <dbReference type="NCBI Taxonomy" id="182803"/>
    <lineage>
        <taxon>Eukaryota</taxon>
        <taxon>Metazoa</taxon>
        <taxon>Ecdysozoa</taxon>
        <taxon>Arthropoda</taxon>
        <taxon>Chelicerata</taxon>
        <taxon>Arachnida</taxon>
        <taxon>Araneae</taxon>
        <taxon>Araneomorphae</taxon>
        <taxon>Entelegynae</taxon>
        <taxon>Araneoidea</taxon>
        <taxon>Araneidae</taxon>
        <taxon>Araneus</taxon>
    </lineage>
</organism>
<sequence>MLENHTFDKKSEKPLVLYYRLAVLLNTRGTDVFNLGLDKQTKHSSRGVSLSCPGKDYLLVIRGTDVDPHTRITPVYPESNSLGTRNVSNIITCNLSSNDGHPLWGAPHRKEQSNLV</sequence>
<name>A0A4Y2GF81_ARAVE</name>
<dbReference type="EMBL" id="BGPR01001333">
    <property type="protein sequence ID" value="GBM51369.1"/>
    <property type="molecule type" value="Genomic_DNA"/>
</dbReference>
<keyword evidence="2" id="KW-1185">Reference proteome</keyword>
<accession>A0A4Y2GF81</accession>
<comment type="caution">
    <text evidence="1">The sequence shown here is derived from an EMBL/GenBank/DDBJ whole genome shotgun (WGS) entry which is preliminary data.</text>
</comment>
<gene>
    <name evidence="1" type="ORF">AVEN_110819_1</name>
</gene>
<reference evidence="1 2" key="1">
    <citation type="journal article" date="2019" name="Sci. Rep.">
        <title>Orb-weaving spider Araneus ventricosus genome elucidates the spidroin gene catalogue.</title>
        <authorList>
            <person name="Kono N."/>
            <person name="Nakamura H."/>
            <person name="Ohtoshi R."/>
            <person name="Moran D.A.P."/>
            <person name="Shinohara A."/>
            <person name="Yoshida Y."/>
            <person name="Fujiwara M."/>
            <person name="Mori M."/>
            <person name="Tomita M."/>
            <person name="Arakawa K."/>
        </authorList>
    </citation>
    <scope>NUCLEOTIDE SEQUENCE [LARGE SCALE GENOMIC DNA]</scope>
</reference>
<dbReference type="AlphaFoldDB" id="A0A4Y2GF81"/>
<protein>
    <submittedName>
        <fullName evidence="1">Uncharacterized protein</fullName>
    </submittedName>
</protein>